<dbReference type="InterPro" id="IPR049806">
    <property type="entry name" value="MasK-like_C"/>
</dbReference>
<evidence type="ECO:0008006" key="4">
    <source>
        <dbReference type="Google" id="ProtNLM"/>
    </source>
</evidence>
<dbReference type="NCBIfam" id="NF033768">
    <property type="entry name" value="myxo_SS_tail"/>
    <property type="match status" value="1"/>
</dbReference>
<keyword evidence="3" id="KW-1185">Reference proteome</keyword>
<reference evidence="2" key="1">
    <citation type="journal article" date="2014" name="Int. J. Syst. Evol. Microbiol.">
        <title>Complete genome sequence of Corynebacterium casei LMG S-19264T (=DSM 44701T), isolated from a smear-ripened cheese.</title>
        <authorList>
            <consortium name="US DOE Joint Genome Institute (JGI-PGF)"/>
            <person name="Walter F."/>
            <person name="Albersmeier A."/>
            <person name="Kalinowski J."/>
            <person name="Ruckert C."/>
        </authorList>
    </citation>
    <scope>NUCLEOTIDE SEQUENCE</scope>
    <source>
        <strain evidence="2">NBRC 110071</strain>
    </source>
</reference>
<dbReference type="EMBL" id="BSNM01000011">
    <property type="protein sequence ID" value="GLQ31360.1"/>
    <property type="molecule type" value="Genomic_DNA"/>
</dbReference>
<protein>
    <recommendedName>
        <fullName evidence="4">AgmX/PglI C-terminal domain-containing protein</fullName>
    </recommendedName>
</protein>
<accession>A0AA37W671</accession>
<feature type="signal peptide" evidence="1">
    <location>
        <begin position="1"/>
        <end position="22"/>
    </location>
</feature>
<evidence type="ECO:0000256" key="1">
    <source>
        <dbReference type="SAM" id="SignalP"/>
    </source>
</evidence>
<dbReference type="Proteomes" id="UP001161389">
    <property type="component" value="Unassembled WGS sequence"/>
</dbReference>
<name>A0AA37W671_9GAMM</name>
<dbReference type="RefSeq" id="WP_284380947.1">
    <property type="nucleotide sequence ID" value="NZ_BSNM01000011.1"/>
</dbReference>
<dbReference type="PROSITE" id="PS51257">
    <property type="entry name" value="PROKAR_LIPOPROTEIN"/>
    <property type="match status" value="1"/>
</dbReference>
<sequence>MHLGKIAIHLMFVASVGLSSCAKIPANSNVQGGQKRLNAEAQNHHVKSIEDRIRKALNKNKSQIFALYARELRSTPDLRGSIVISMTIEPSGVAKTCKVVNSDLANTRLEKQISEKLCSLDFEKAETDENVEFLLPISFGK</sequence>
<keyword evidence="1" id="KW-0732">Signal</keyword>
<evidence type="ECO:0000313" key="2">
    <source>
        <dbReference type="EMBL" id="GLQ31360.1"/>
    </source>
</evidence>
<proteinExistence type="predicted"/>
<gene>
    <name evidence="2" type="ORF">GCM10007876_18390</name>
</gene>
<reference evidence="2" key="2">
    <citation type="submission" date="2023-01" db="EMBL/GenBank/DDBJ databases">
        <title>Draft genome sequence of Litoribrevibacter albus strain NBRC 110071.</title>
        <authorList>
            <person name="Sun Q."/>
            <person name="Mori K."/>
        </authorList>
    </citation>
    <scope>NUCLEOTIDE SEQUENCE</scope>
    <source>
        <strain evidence="2">NBRC 110071</strain>
    </source>
</reference>
<evidence type="ECO:0000313" key="3">
    <source>
        <dbReference type="Proteomes" id="UP001161389"/>
    </source>
</evidence>
<dbReference type="AlphaFoldDB" id="A0AA37W671"/>
<comment type="caution">
    <text evidence="2">The sequence shown here is derived from an EMBL/GenBank/DDBJ whole genome shotgun (WGS) entry which is preliminary data.</text>
</comment>
<organism evidence="2 3">
    <name type="scientific">Litoribrevibacter albus</name>
    <dbReference type="NCBI Taxonomy" id="1473156"/>
    <lineage>
        <taxon>Bacteria</taxon>
        <taxon>Pseudomonadati</taxon>
        <taxon>Pseudomonadota</taxon>
        <taxon>Gammaproteobacteria</taxon>
        <taxon>Oceanospirillales</taxon>
        <taxon>Oceanospirillaceae</taxon>
        <taxon>Litoribrevibacter</taxon>
    </lineage>
</organism>
<feature type="chain" id="PRO_5041320432" description="AgmX/PglI C-terminal domain-containing protein" evidence="1">
    <location>
        <begin position="23"/>
        <end position="141"/>
    </location>
</feature>